<dbReference type="GO" id="GO:0003729">
    <property type="term" value="F:mRNA binding"/>
    <property type="evidence" value="ECO:0000318"/>
    <property type="project" value="GO_Central"/>
</dbReference>
<feature type="compositionally biased region" description="Polar residues" evidence="3">
    <location>
        <begin position="1"/>
        <end position="13"/>
    </location>
</feature>
<keyword evidence="8" id="KW-1185">Reference proteome</keyword>
<dbReference type="Proteomes" id="UP000215914">
    <property type="component" value="Chromosome 4"/>
</dbReference>
<gene>
    <name evidence="7" type="ORF">HannXRQ_Chr04g0106241</name>
    <name evidence="6" type="ORF">HanXRQr2_Chr04g0176541</name>
</gene>
<feature type="domain" description="RRM" evidence="5">
    <location>
        <begin position="190"/>
        <end position="270"/>
    </location>
</feature>
<dbReference type="PANTHER" id="PTHR48025:SF1">
    <property type="entry name" value="RRM DOMAIN-CONTAINING PROTEIN"/>
    <property type="match status" value="1"/>
</dbReference>
<feature type="region of interest" description="Disordered" evidence="3">
    <location>
        <begin position="1"/>
        <end position="43"/>
    </location>
</feature>
<dbReference type="PROSITE" id="PS50020">
    <property type="entry name" value="WW_DOMAIN_2"/>
    <property type="match status" value="1"/>
</dbReference>
<dbReference type="STRING" id="4232.A0A251UYR4"/>
<protein>
    <submittedName>
        <fullName evidence="7">Putative WW domain, Nucleotide-binding alpha-beta plait domain, Flowering time control protein FCA</fullName>
    </submittedName>
    <submittedName>
        <fullName evidence="6">RNA recognition motif domain, WW domain, RNA-binding domain superfamily</fullName>
    </submittedName>
</protein>
<dbReference type="SMART" id="SM00360">
    <property type="entry name" value="RRM"/>
    <property type="match status" value="2"/>
</dbReference>
<dbReference type="InterPro" id="IPR050502">
    <property type="entry name" value="Euk_RNA-bind_prot"/>
</dbReference>
<dbReference type="InterPro" id="IPR001202">
    <property type="entry name" value="WW_dom"/>
</dbReference>
<keyword evidence="1 2" id="KW-0694">RNA-binding</keyword>
<dbReference type="Gene3D" id="3.30.70.330">
    <property type="match status" value="2"/>
</dbReference>
<accession>A0A251UYR4</accession>
<dbReference type="EMBL" id="CM007893">
    <property type="protein sequence ID" value="OTG27996.1"/>
    <property type="molecule type" value="Genomic_DNA"/>
</dbReference>
<dbReference type="InterPro" id="IPR035979">
    <property type="entry name" value="RBD_domain_sf"/>
</dbReference>
<dbReference type="OrthoDB" id="410044at2759"/>
<dbReference type="PANTHER" id="PTHR48025">
    <property type="entry name" value="OS02G0815200 PROTEIN"/>
    <property type="match status" value="1"/>
</dbReference>
<dbReference type="SUPFAM" id="SSF51045">
    <property type="entry name" value="WW domain"/>
    <property type="match status" value="1"/>
</dbReference>
<evidence type="ECO:0000256" key="3">
    <source>
        <dbReference type="SAM" id="MobiDB-lite"/>
    </source>
</evidence>
<dbReference type="SMART" id="SM00456">
    <property type="entry name" value="WW"/>
    <property type="match status" value="1"/>
</dbReference>
<sequence>MDQHSNSPWSYDNSAPPPYHDGGPFNHGGHYNHHRRYQNNNYQDAGGEPCDSFGYSNGTAFSGRKRPFSQSVHGPPEFFDGGKCNKLYVSSVPREVTEEDIRSLFGEHGTITEVVLFKQLKNLQQHDCCFVKYATIEDASQAIKALNYQYTFPGSLRPIEVKYATKKPERPAPGFLKTYENKLLKGGLESQVFVGFLSKHASKAEIAEIFSPYGYVEDVYIVYDEQRRARGTGFITFSDKAMAADAINGLNGKYVMKGCDQPLAVRFAEPRKPRVWENRYPPYFNDPVAQTSLPNSSQMSSVSSACSGPTCMEMEDLPDCEWSEHICPDGNAYYYNCVTCESLWEKPEEYSYYEQQLENCNQQSNPTWVS</sequence>
<feature type="domain" description="WW" evidence="4">
    <location>
        <begin position="322"/>
        <end position="349"/>
    </location>
</feature>
<dbReference type="InterPro" id="IPR036020">
    <property type="entry name" value="WW_dom_sf"/>
</dbReference>
<dbReference type="PROSITE" id="PS50102">
    <property type="entry name" value="RRM"/>
    <property type="match status" value="2"/>
</dbReference>
<evidence type="ECO:0000256" key="2">
    <source>
        <dbReference type="PROSITE-ProRule" id="PRU00176"/>
    </source>
</evidence>
<evidence type="ECO:0000256" key="1">
    <source>
        <dbReference type="ARBA" id="ARBA00022884"/>
    </source>
</evidence>
<dbReference type="AlphaFoldDB" id="A0A251UYR4"/>
<evidence type="ECO:0000259" key="4">
    <source>
        <dbReference type="PROSITE" id="PS50020"/>
    </source>
</evidence>
<dbReference type="Gene3D" id="2.20.70.10">
    <property type="match status" value="1"/>
</dbReference>
<reference evidence="6" key="3">
    <citation type="submission" date="2020-06" db="EMBL/GenBank/DDBJ databases">
        <title>Helianthus annuus Genome sequencing and assembly Release 2.</title>
        <authorList>
            <person name="Gouzy J."/>
            <person name="Langlade N."/>
            <person name="Munos S."/>
        </authorList>
    </citation>
    <scope>NUCLEOTIDE SEQUENCE</scope>
    <source>
        <tissue evidence="6">Leaves</tissue>
    </source>
</reference>
<evidence type="ECO:0000313" key="6">
    <source>
        <dbReference type="EMBL" id="KAF5811020.1"/>
    </source>
</evidence>
<dbReference type="Gramene" id="mRNA:HanXRQr2_Chr04g0176541">
    <property type="protein sequence ID" value="mRNA:HanXRQr2_Chr04g0176541"/>
    <property type="gene ID" value="HanXRQr2_Chr04g0176541"/>
</dbReference>
<dbReference type="Pfam" id="PF00397">
    <property type="entry name" value="WW"/>
    <property type="match status" value="1"/>
</dbReference>
<dbReference type="CDD" id="cd00201">
    <property type="entry name" value="WW"/>
    <property type="match status" value="1"/>
</dbReference>
<dbReference type="InterPro" id="IPR000504">
    <property type="entry name" value="RRM_dom"/>
</dbReference>
<reference evidence="7" key="2">
    <citation type="submission" date="2017-02" db="EMBL/GenBank/DDBJ databases">
        <title>Sunflower complete genome.</title>
        <authorList>
            <person name="Langlade N."/>
            <person name="Munos S."/>
        </authorList>
    </citation>
    <scope>NUCLEOTIDE SEQUENCE [LARGE SCALE GENOMIC DNA]</scope>
    <source>
        <tissue evidence="7">Leaves</tissue>
    </source>
</reference>
<dbReference type="GO" id="GO:0005737">
    <property type="term" value="C:cytoplasm"/>
    <property type="evidence" value="ECO:0000318"/>
    <property type="project" value="GO_Central"/>
</dbReference>
<name>A0A251UYR4_HELAN</name>
<dbReference type="Pfam" id="PF00076">
    <property type="entry name" value="RRM_1"/>
    <property type="match status" value="2"/>
</dbReference>
<organism evidence="7 8">
    <name type="scientific">Helianthus annuus</name>
    <name type="common">Common sunflower</name>
    <dbReference type="NCBI Taxonomy" id="4232"/>
    <lineage>
        <taxon>Eukaryota</taxon>
        <taxon>Viridiplantae</taxon>
        <taxon>Streptophyta</taxon>
        <taxon>Embryophyta</taxon>
        <taxon>Tracheophyta</taxon>
        <taxon>Spermatophyta</taxon>
        <taxon>Magnoliopsida</taxon>
        <taxon>eudicotyledons</taxon>
        <taxon>Gunneridae</taxon>
        <taxon>Pentapetalae</taxon>
        <taxon>asterids</taxon>
        <taxon>campanulids</taxon>
        <taxon>Asterales</taxon>
        <taxon>Asteraceae</taxon>
        <taxon>Asteroideae</taxon>
        <taxon>Heliantheae alliance</taxon>
        <taxon>Heliantheae</taxon>
        <taxon>Helianthus</taxon>
    </lineage>
</organism>
<reference evidence="6 8" key="1">
    <citation type="journal article" date="2017" name="Nature">
        <title>The sunflower genome provides insights into oil metabolism, flowering and Asterid evolution.</title>
        <authorList>
            <person name="Badouin H."/>
            <person name="Gouzy J."/>
            <person name="Grassa C.J."/>
            <person name="Murat F."/>
            <person name="Staton S.E."/>
            <person name="Cottret L."/>
            <person name="Lelandais-Briere C."/>
            <person name="Owens G.L."/>
            <person name="Carrere S."/>
            <person name="Mayjonade B."/>
            <person name="Legrand L."/>
            <person name="Gill N."/>
            <person name="Kane N.C."/>
            <person name="Bowers J.E."/>
            <person name="Hubner S."/>
            <person name="Bellec A."/>
            <person name="Berard A."/>
            <person name="Berges H."/>
            <person name="Blanchet N."/>
            <person name="Boniface M.C."/>
            <person name="Brunel D."/>
            <person name="Catrice O."/>
            <person name="Chaidir N."/>
            <person name="Claudel C."/>
            <person name="Donnadieu C."/>
            <person name="Faraut T."/>
            <person name="Fievet G."/>
            <person name="Helmstetter N."/>
            <person name="King M."/>
            <person name="Knapp S.J."/>
            <person name="Lai Z."/>
            <person name="Le Paslier M.C."/>
            <person name="Lippi Y."/>
            <person name="Lorenzon L."/>
            <person name="Mandel J.R."/>
            <person name="Marage G."/>
            <person name="Marchand G."/>
            <person name="Marquand E."/>
            <person name="Bret-Mestries E."/>
            <person name="Morien E."/>
            <person name="Nambeesan S."/>
            <person name="Nguyen T."/>
            <person name="Pegot-Espagnet P."/>
            <person name="Pouilly N."/>
            <person name="Raftis F."/>
            <person name="Sallet E."/>
            <person name="Schiex T."/>
            <person name="Thomas J."/>
            <person name="Vandecasteele C."/>
            <person name="Vares D."/>
            <person name="Vear F."/>
            <person name="Vautrin S."/>
            <person name="Crespi M."/>
            <person name="Mangin B."/>
            <person name="Burke J.M."/>
            <person name="Salse J."/>
            <person name="Munos S."/>
            <person name="Vincourt P."/>
            <person name="Rieseberg L.H."/>
            <person name="Langlade N.B."/>
        </authorList>
    </citation>
    <scope>NUCLEOTIDE SEQUENCE [LARGE SCALE GENOMIC DNA]</scope>
    <source>
        <strain evidence="8">cv. SF193</strain>
        <tissue evidence="6">Leaves</tissue>
    </source>
</reference>
<dbReference type="GO" id="GO:1990904">
    <property type="term" value="C:ribonucleoprotein complex"/>
    <property type="evidence" value="ECO:0000318"/>
    <property type="project" value="GO_Central"/>
</dbReference>
<evidence type="ECO:0000313" key="7">
    <source>
        <dbReference type="EMBL" id="OTG27996.1"/>
    </source>
</evidence>
<dbReference type="SUPFAM" id="SSF54928">
    <property type="entry name" value="RNA-binding domain, RBD"/>
    <property type="match status" value="2"/>
</dbReference>
<dbReference type="InParanoid" id="A0A251UYR4"/>
<dbReference type="EMBL" id="MNCJ02000319">
    <property type="protein sequence ID" value="KAF5811020.1"/>
    <property type="molecule type" value="Genomic_DNA"/>
</dbReference>
<feature type="domain" description="RRM" evidence="5">
    <location>
        <begin position="85"/>
        <end position="166"/>
    </location>
</feature>
<evidence type="ECO:0000259" key="5">
    <source>
        <dbReference type="PROSITE" id="PS50102"/>
    </source>
</evidence>
<proteinExistence type="predicted"/>
<dbReference type="OMA" id="HICPDGN"/>
<evidence type="ECO:0000313" key="8">
    <source>
        <dbReference type="Proteomes" id="UP000215914"/>
    </source>
</evidence>
<dbReference type="GO" id="GO:0005634">
    <property type="term" value="C:nucleus"/>
    <property type="evidence" value="ECO:0000318"/>
    <property type="project" value="GO_Central"/>
</dbReference>
<dbReference type="InterPro" id="IPR012677">
    <property type="entry name" value="Nucleotide-bd_a/b_plait_sf"/>
</dbReference>